<dbReference type="PANTHER" id="PTHR43658:SF8">
    <property type="entry name" value="17-BETA-HYDROXYSTEROID DEHYDROGENASE 14-RELATED"/>
    <property type="match status" value="1"/>
</dbReference>
<comment type="caution">
    <text evidence="3">The sequence shown here is derived from an EMBL/GenBank/DDBJ whole genome shotgun (WGS) entry which is preliminary data.</text>
</comment>
<evidence type="ECO:0000256" key="1">
    <source>
        <dbReference type="ARBA" id="ARBA00023002"/>
    </source>
</evidence>
<dbReference type="Gene3D" id="3.40.50.720">
    <property type="entry name" value="NAD(P)-binding Rossmann-like Domain"/>
    <property type="match status" value="1"/>
</dbReference>
<protein>
    <submittedName>
        <fullName evidence="3">3-hydroxyacyl-CoA dehydrogenase</fullName>
    </submittedName>
</protein>
<dbReference type="GO" id="GO:0016491">
    <property type="term" value="F:oxidoreductase activity"/>
    <property type="evidence" value="ECO:0007669"/>
    <property type="project" value="UniProtKB-KW"/>
</dbReference>
<dbReference type="PRINTS" id="PR00081">
    <property type="entry name" value="GDHRDH"/>
</dbReference>
<evidence type="ECO:0000256" key="2">
    <source>
        <dbReference type="RuleBase" id="RU000363"/>
    </source>
</evidence>
<dbReference type="InterPro" id="IPR036291">
    <property type="entry name" value="NAD(P)-bd_dom_sf"/>
</dbReference>
<dbReference type="EMBL" id="BJCL01000005">
    <property type="protein sequence ID" value="GCL63184.1"/>
    <property type="molecule type" value="Genomic_DNA"/>
</dbReference>
<dbReference type="Pfam" id="PF00106">
    <property type="entry name" value="adh_short"/>
    <property type="match status" value="1"/>
</dbReference>
<dbReference type="PANTHER" id="PTHR43658">
    <property type="entry name" value="SHORT-CHAIN DEHYDROGENASE/REDUCTASE"/>
    <property type="match status" value="1"/>
</dbReference>
<accession>A0A480ANN1</accession>
<dbReference type="OrthoDB" id="9794138at2"/>
<evidence type="ECO:0000313" key="3">
    <source>
        <dbReference type="EMBL" id="GCL63184.1"/>
    </source>
</evidence>
<dbReference type="InterPro" id="IPR020904">
    <property type="entry name" value="Sc_DH/Rdtase_CS"/>
</dbReference>
<name>A0A480ANN1_9BURK</name>
<organism evidence="3 4">
    <name type="scientific">Pseudaquabacterium pictum</name>
    <dbReference type="NCBI Taxonomy" id="2315236"/>
    <lineage>
        <taxon>Bacteria</taxon>
        <taxon>Pseudomonadati</taxon>
        <taxon>Pseudomonadota</taxon>
        <taxon>Betaproteobacteria</taxon>
        <taxon>Burkholderiales</taxon>
        <taxon>Sphaerotilaceae</taxon>
        <taxon>Pseudaquabacterium</taxon>
    </lineage>
</organism>
<dbReference type="PROSITE" id="PS00061">
    <property type="entry name" value="ADH_SHORT"/>
    <property type="match status" value="1"/>
</dbReference>
<dbReference type="SUPFAM" id="SSF51735">
    <property type="entry name" value="NAD(P)-binding Rossmann-fold domains"/>
    <property type="match status" value="1"/>
</dbReference>
<gene>
    <name evidence="3" type="ORF">AQPW35_22650</name>
</gene>
<keyword evidence="4" id="KW-1185">Reference proteome</keyword>
<dbReference type="AlphaFoldDB" id="A0A480ANN1"/>
<dbReference type="Proteomes" id="UP000301751">
    <property type="component" value="Unassembled WGS sequence"/>
</dbReference>
<dbReference type="InterPro" id="IPR002347">
    <property type="entry name" value="SDR_fam"/>
</dbReference>
<proteinExistence type="inferred from homology"/>
<reference evidence="4" key="1">
    <citation type="submission" date="2019-03" db="EMBL/GenBank/DDBJ databases">
        <title>Aquabacterium pictum sp.nov., the first bacteriochlorophyll a-containing freshwater bacterium in the genus Aquabacterium of the class Betaproteobacteria.</title>
        <authorList>
            <person name="Hirose S."/>
            <person name="Tank M."/>
            <person name="Hara E."/>
            <person name="Tamaki H."/>
            <person name="Takaichi S."/>
            <person name="Haruta S."/>
            <person name="Hanada S."/>
        </authorList>
    </citation>
    <scope>NUCLEOTIDE SEQUENCE [LARGE SCALE GENOMIC DNA]</scope>
    <source>
        <strain evidence="4">W35</strain>
    </source>
</reference>
<dbReference type="RefSeq" id="WP_137732936.1">
    <property type="nucleotide sequence ID" value="NZ_BJCL01000005.1"/>
</dbReference>
<dbReference type="PRINTS" id="PR00080">
    <property type="entry name" value="SDRFAMILY"/>
</dbReference>
<evidence type="ECO:0000313" key="4">
    <source>
        <dbReference type="Proteomes" id="UP000301751"/>
    </source>
</evidence>
<comment type="similarity">
    <text evidence="2">Belongs to the short-chain dehydrogenases/reductases (SDR) family.</text>
</comment>
<sequence>MNIQGQSAIVTGGGSGLGEAVARALAAGGAKVAVLDVNAANAQRVAADIAGIACICDVTNSESVTAALDAATAAHGVPRIVMNIAGIGTAKRIIGKDGSPAPLEDFERVVKINLIGTYNVARLTAARIAATEPLDDALNSGERGVMVNTASVAAFDGQVGQEAYSASKGGVVGMTLPLARDLAQWGIRVCTIAPGIFATPLLQQLPEAVQQSLAASIPFPKRLGDPGEFASMALEIVRNGHLNGEVIRLDGALRMAPR</sequence>
<keyword evidence="1" id="KW-0560">Oxidoreductase</keyword>